<accession>A0A2P2LSU0</accession>
<sequence>MFMQFEIVLSVLDTGQMLENSLGLECSSSPKANPIFA</sequence>
<protein>
    <submittedName>
        <fullName evidence="1">Uncharacterized protein</fullName>
    </submittedName>
</protein>
<evidence type="ECO:0000313" key="1">
    <source>
        <dbReference type="EMBL" id="MBX21036.1"/>
    </source>
</evidence>
<proteinExistence type="predicted"/>
<name>A0A2P2LSU0_RHIMU</name>
<reference evidence="1" key="1">
    <citation type="submission" date="2018-02" db="EMBL/GenBank/DDBJ databases">
        <title>Rhizophora mucronata_Transcriptome.</title>
        <authorList>
            <person name="Meera S.P."/>
            <person name="Sreeshan A."/>
            <person name="Augustine A."/>
        </authorList>
    </citation>
    <scope>NUCLEOTIDE SEQUENCE</scope>
    <source>
        <tissue evidence="1">Leaf</tissue>
    </source>
</reference>
<organism evidence="1">
    <name type="scientific">Rhizophora mucronata</name>
    <name type="common">Asiatic mangrove</name>
    <dbReference type="NCBI Taxonomy" id="61149"/>
    <lineage>
        <taxon>Eukaryota</taxon>
        <taxon>Viridiplantae</taxon>
        <taxon>Streptophyta</taxon>
        <taxon>Embryophyta</taxon>
        <taxon>Tracheophyta</taxon>
        <taxon>Spermatophyta</taxon>
        <taxon>Magnoliopsida</taxon>
        <taxon>eudicotyledons</taxon>
        <taxon>Gunneridae</taxon>
        <taxon>Pentapetalae</taxon>
        <taxon>rosids</taxon>
        <taxon>fabids</taxon>
        <taxon>Malpighiales</taxon>
        <taxon>Rhizophoraceae</taxon>
        <taxon>Rhizophora</taxon>
    </lineage>
</organism>
<dbReference type="EMBL" id="GGEC01040552">
    <property type="protein sequence ID" value="MBX21036.1"/>
    <property type="molecule type" value="Transcribed_RNA"/>
</dbReference>
<dbReference type="AlphaFoldDB" id="A0A2P2LSU0"/>